<dbReference type="STRING" id="7395.A0A1A9UVJ9"/>
<dbReference type="AlphaFoldDB" id="A0A1A9UVJ9"/>
<keyword evidence="7" id="KW-0449">Lipoprotein</keyword>
<dbReference type="PANTHER" id="PTHR13809">
    <property type="entry name" value="GUANINE NUCLEOTIDE-BINDING PROTEIN GAMMA SUBUNIT"/>
    <property type="match status" value="1"/>
</dbReference>
<evidence type="ECO:0000259" key="9">
    <source>
        <dbReference type="PROSITE" id="PS50058"/>
    </source>
</evidence>
<dbReference type="FunFam" id="4.10.260.10:FF:000001">
    <property type="entry name" value="Guanine nucleotide-binding protein subunit gamma"/>
    <property type="match status" value="1"/>
</dbReference>
<dbReference type="InterPro" id="IPR001770">
    <property type="entry name" value="G-protein_gamma"/>
</dbReference>
<dbReference type="Proteomes" id="UP000078200">
    <property type="component" value="Unassembled WGS sequence"/>
</dbReference>
<keyword evidence="4" id="KW-0488">Methylation</keyword>
<sequence>MNRDGYALLIDFLQKTDNYFINLRTFQKFDKTGKTISSNIGLAETAILDIMAANIQQQRAVNDQLKREVDMRRHQVSESCKLMIKYMNEHENEDCLLTGFNSQKINPFREKSSCIVL</sequence>
<dbReference type="GO" id="GO:0005834">
    <property type="term" value="C:heterotrimeric G-protein complex"/>
    <property type="evidence" value="ECO:0007669"/>
    <property type="project" value="InterPro"/>
</dbReference>
<keyword evidence="6" id="KW-0807">Transducer</keyword>
<evidence type="ECO:0000256" key="7">
    <source>
        <dbReference type="ARBA" id="ARBA00023288"/>
    </source>
</evidence>
<dbReference type="SUPFAM" id="SSF48670">
    <property type="entry name" value="Transducin (heterotrimeric G protein), gamma chain"/>
    <property type="match status" value="1"/>
</dbReference>
<reference evidence="10" key="1">
    <citation type="submission" date="2020-05" db="UniProtKB">
        <authorList>
            <consortium name="EnsemblMetazoa"/>
        </authorList>
    </citation>
    <scope>IDENTIFICATION</scope>
    <source>
        <strain evidence="10">TTRI</strain>
    </source>
</reference>
<protein>
    <recommendedName>
        <fullName evidence="9">G protein gamma domain-containing protein</fullName>
    </recommendedName>
</protein>
<keyword evidence="5" id="KW-0472">Membrane</keyword>
<dbReference type="InterPro" id="IPR015898">
    <property type="entry name" value="G-protein_gamma-like_dom"/>
</dbReference>
<dbReference type="PROSITE" id="PS50058">
    <property type="entry name" value="G_PROTEIN_GAMMA"/>
    <property type="match status" value="1"/>
</dbReference>
<evidence type="ECO:0000313" key="10">
    <source>
        <dbReference type="EnsemblMetazoa" id="GAUT017046-PA"/>
    </source>
</evidence>
<dbReference type="CDD" id="cd00068">
    <property type="entry name" value="GGL"/>
    <property type="match status" value="1"/>
</dbReference>
<feature type="domain" description="G protein gamma" evidence="9">
    <location>
        <begin position="51"/>
        <end position="117"/>
    </location>
</feature>
<dbReference type="Pfam" id="PF00631">
    <property type="entry name" value="G-gamma"/>
    <property type="match status" value="1"/>
</dbReference>
<organism evidence="10 11">
    <name type="scientific">Glossina austeni</name>
    <name type="common">Savannah tsetse fly</name>
    <dbReference type="NCBI Taxonomy" id="7395"/>
    <lineage>
        <taxon>Eukaryota</taxon>
        <taxon>Metazoa</taxon>
        <taxon>Ecdysozoa</taxon>
        <taxon>Arthropoda</taxon>
        <taxon>Hexapoda</taxon>
        <taxon>Insecta</taxon>
        <taxon>Pterygota</taxon>
        <taxon>Neoptera</taxon>
        <taxon>Endopterygota</taxon>
        <taxon>Diptera</taxon>
        <taxon>Brachycera</taxon>
        <taxon>Muscomorpha</taxon>
        <taxon>Hippoboscoidea</taxon>
        <taxon>Glossinidae</taxon>
        <taxon>Glossina</taxon>
    </lineage>
</organism>
<keyword evidence="8" id="KW-0636">Prenylation</keyword>
<dbReference type="VEuPathDB" id="VectorBase:GAUT017046"/>
<evidence type="ECO:0000256" key="2">
    <source>
        <dbReference type="ARBA" id="ARBA00007431"/>
    </source>
</evidence>
<dbReference type="GO" id="GO:0007186">
    <property type="term" value="P:G protein-coupled receptor signaling pathway"/>
    <property type="evidence" value="ECO:0007669"/>
    <property type="project" value="InterPro"/>
</dbReference>
<dbReference type="InterPro" id="IPR036284">
    <property type="entry name" value="GGL_sf"/>
</dbReference>
<dbReference type="EnsemblMetazoa" id="GAUT017046-RA">
    <property type="protein sequence ID" value="GAUT017046-PA"/>
    <property type="gene ID" value="GAUT017046"/>
</dbReference>
<evidence type="ECO:0000256" key="3">
    <source>
        <dbReference type="ARBA" id="ARBA00022475"/>
    </source>
</evidence>
<accession>A0A1A9UVJ9</accession>
<proteinExistence type="inferred from homology"/>
<dbReference type="Gene3D" id="4.10.260.10">
    <property type="entry name" value="Transducin (heterotrimeric G protein), gamma chain"/>
    <property type="match status" value="1"/>
</dbReference>
<evidence type="ECO:0000256" key="5">
    <source>
        <dbReference type="ARBA" id="ARBA00023136"/>
    </source>
</evidence>
<evidence type="ECO:0000313" key="11">
    <source>
        <dbReference type="Proteomes" id="UP000078200"/>
    </source>
</evidence>
<evidence type="ECO:0000256" key="1">
    <source>
        <dbReference type="ARBA" id="ARBA00004342"/>
    </source>
</evidence>
<evidence type="ECO:0000256" key="8">
    <source>
        <dbReference type="ARBA" id="ARBA00023289"/>
    </source>
</evidence>
<dbReference type="GO" id="GO:0031681">
    <property type="term" value="F:G-protein beta-subunit binding"/>
    <property type="evidence" value="ECO:0007669"/>
    <property type="project" value="InterPro"/>
</dbReference>
<comment type="subcellular location">
    <subcellularLocation>
        <location evidence="1">Cell membrane</location>
        <topology evidence="1">Lipid-anchor</topology>
        <orientation evidence="1">Cytoplasmic side</orientation>
    </subcellularLocation>
</comment>
<dbReference type="SMART" id="SM00224">
    <property type="entry name" value="GGL"/>
    <property type="match status" value="1"/>
</dbReference>
<keyword evidence="3" id="KW-1003">Cell membrane</keyword>
<evidence type="ECO:0000256" key="4">
    <source>
        <dbReference type="ARBA" id="ARBA00022481"/>
    </source>
</evidence>
<keyword evidence="11" id="KW-1185">Reference proteome</keyword>
<comment type="similarity">
    <text evidence="2">Belongs to the G protein gamma family.</text>
</comment>
<name>A0A1A9UVJ9_GLOAU</name>
<evidence type="ECO:0000256" key="6">
    <source>
        <dbReference type="ARBA" id="ARBA00023224"/>
    </source>
</evidence>
<dbReference type="SMART" id="SM01224">
    <property type="entry name" value="G_gamma"/>
    <property type="match status" value="1"/>
</dbReference>